<evidence type="ECO:0000256" key="1">
    <source>
        <dbReference type="SAM" id="MobiDB-lite"/>
    </source>
</evidence>
<evidence type="ECO:0000313" key="2">
    <source>
        <dbReference type="EMBL" id="CAH1399076.1"/>
    </source>
</evidence>
<dbReference type="AlphaFoldDB" id="A0A9P0HBR4"/>
<gene>
    <name evidence="2" type="ORF">NEZAVI_LOCUS8601</name>
</gene>
<organism evidence="2 3">
    <name type="scientific">Nezara viridula</name>
    <name type="common">Southern green stink bug</name>
    <name type="synonym">Cimex viridulus</name>
    <dbReference type="NCBI Taxonomy" id="85310"/>
    <lineage>
        <taxon>Eukaryota</taxon>
        <taxon>Metazoa</taxon>
        <taxon>Ecdysozoa</taxon>
        <taxon>Arthropoda</taxon>
        <taxon>Hexapoda</taxon>
        <taxon>Insecta</taxon>
        <taxon>Pterygota</taxon>
        <taxon>Neoptera</taxon>
        <taxon>Paraneoptera</taxon>
        <taxon>Hemiptera</taxon>
        <taxon>Heteroptera</taxon>
        <taxon>Panheteroptera</taxon>
        <taxon>Pentatomomorpha</taxon>
        <taxon>Pentatomoidea</taxon>
        <taxon>Pentatomidae</taxon>
        <taxon>Pentatominae</taxon>
        <taxon>Nezara</taxon>
    </lineage>
</organism>
<keyword evidence="3" id="KW-1185">Reference proteome</keyword>
<protein>
    <submittedName>
        <fullName evidence="2">Uncharacterized protein</fullName>
    </submittedName>
</protein>
<feature type="compositionally biased region" description="Polar residues" evidence="1">
    <location>
        <begin position="27"/>
        <end position="38"/>
    </location>
</feature>
<proteinExistence type="predicted"/>
<evidence type="ECO:0000313" key="3">
    <source>
        <dbReference type="Proteomes" id="UP001152798"/>
    </source>
</evidence>
<name>A0A9P0HBR4_NEZVI</name>
<feature type="region of interest" description="Disordered" evidence="1">
    <location>
        <begin position="1"/>
        <end position="38"/>
    </location>
</feature>
<dbReference type="EMBL" id="OV725080">
    <property type="protein sequence ID" value="CAH1399076.1"/>
    <property type="molecule type" value="Genomic_DNA"/>
</dbReference>
<feature type="compositionally biased region" description="Acidic residues" evidence="1">
    <location>
        <begin position="7"/>
        <end position="18"/>
    </location>
</feature>
<accession>A0A9P0HBR4</accession>
<sequence length="85" mass="9886">MRKTESLDDIMPDEDDEEDCKKRQEQRSSGPQQRSNSFNYRVIGNLRLGKKLINHNLFSLGLVNSIRRGQVDGSIERTSVQWSYN</sequence>
<dbReference type="Proteomes" id="UP001152798">
    <property type="component" value="Chromosome 4"/>
</dbReference>
<reference evidence="2" key="1">
    <citation type="submission" date="2022-01" db="EMBL/GenBank/DDBJ databases">
        <authorList>
            <person name="King R."/>
        </authorList>
    </citation>
    <scope>NUCLEOTIDE SEQUENCE</scope>
</reference>